<dbReference type="InterPro" id="IPR013083">
    <property type="entry name" value="Znf_RING/FYVE/PHD"/>
</dbReference>
<protein>
    <submittedName>
        <fullName evidence="8">RING-type domain-containing protein</fullName>
    </submittedName>
</protein>
<name>A0A8H7DJS9_9AGAR</name>
<dbReference type="AlphaFoldDB" id="A0A8H7DJS9"/>
<evidence type="ECO:0000256" key="5">
    <source>
        <dbReference type="SAM" id="Coils"/>
    </source>
</evidence>
<gene>
    <name evidence="8" type="ORF">MSAN_00008800</name>
</gene>
<feature type="region of interest" description="Disordered" evidence="6">
    <location>
        <begin position="28"/>
        <end position="64"/>
    </location>
</feature>
<evidence type="ECO:0000259" key="7">
    <source>
        <dbReference type="PROSITE" id="PS50089"/>
    </source>
</evidence>
<sequence>MPSARRTSTRTRDIAIAPSDDDIPVVVASRTLPRSPPKKKKHAEPQDLIEIFSSDEEIQPRKLPPRDQLKELQQKLTQKSSRLEAVEAQLERAQKEISELKKASKRYEKVLLDPSQLEDQLNCVVCCATNWTPYILPNCGHTFCKKCLLEWFNTCLAQHMTACPNWRSTNQPAYHRLDPRIRAHPYIAALAAAQGPQPNFSCPTCRAVVTTKPIEDYSLKALTHTVATSAGETNPQKDPVVKRRGKGKAKALDGPFDGFFGKEP</sequence>
<feature type="region of interest" description="Disordered" evidence="6">
    <location>
        <begin position="1"/>
        <end position="20"/>
    </location>
</feature>
<dbReference type="OrthoDB" id="3219336at2759"/>
<organism evidence="8 9">
    <name type="scientific">Mycena sanguinolenta</name>
    <dbReference type="NCBI Taxonomy" id="230812"/>
    <lineage>
        <taxon>Eukaryota</taxon>
        <taxon>Fungi</taxon>
        <taxon>Dikarya</taxon>
        <taxon>Basidiomycota</taxon>
        <taxon>Agaricomycotina</taxon>
        <taxon>Agaricomycetes</taxon>
        <taxon>Agaricomycetidae</taxon>
        <taxon>Agaricales</taxon>
        <taxon>Marasmiineae</taxon>
        <taxon>Mycenaceae</taxon>
        <taxon>Mycena</taxon>
    </lineage>
</organism>
<accession>A0A8H7DJS9</accession>
<proteinExistence type="predicted"/>
<dbReference type="Proteomes" id="UP000623467">
    <property type="component" value="Unassembled WGS sequence"/>
</dbReference>
<dbReference type="EMBL" id="JACAZH010000001">
    <property type="protein sequence ID" value="KAF7375942.1"/>
    <property type="molecule type" value="Genomic_DNA"/>
</dbReference>
<reference evidence="8" key="1">
    <citation type="submission" date="2020-05" db="EMBL/GenBank/DDBJ databases">
        <title>Mycena genomes resolve the evolution of fungal bioluminescence.</title>
        <authorList>
            <person name="Tsai I.J."/>
        </authorList>
    </citation>
    <scope>NUCLEOTIDE SEQUENCE</scope>
    <source>
        <strain evidence="8">160909Yilan</strain>
    </source>
</reference>
<keyword evidence="2 4" id="KW-0863">Zinc-finger</keyword>
<comment type="caution">
    <text evidence="8">The sequence shown here is derived from an EMBL/GenBank/DDBJ whole genome shotgun (WGS) entry which is preliminary data.</text>
</comment>
<keyword evidence="9" id="KW-1185">Reference proteome</keyword>
<dbReference type="PROSITE" id="PS50089">
    <property type="entry name" value="ZF_RING_2"/>
    <property type="match status" value="1"/>
</dbReference>
<keyword evidence="5" id="KW-0175">Coiled coil</keyword>
<dbReference type="SMART" id="SM00184">
    <property type="entry name" value="RING"/>
    <property type="match status" value="1"/>
</dbReference>
<evidence type="ECO:0000256" key="3">
    <source>
        <dbReference type="ARBA" id="ARBA00022833"/>
    </source>
</evidence>
<keyword evidence="1" id="KW-0479">Metal-binding</keyword>
<dbReference type="Gene3D" id="3.30.40.10">
    <property type="entry name" value="Zinc/RING finger domain, C3HC4 (zinc finger)"/>
    <property type="match status" value="1"/>
</dbReference>
<dbReference type="GO" id="GO:0008270">
    <property type="term" value="F:zinc ion binding"/>
    <property type="evidence" value="ECO:0007669"/>
    <property type="project" value="UniProtKB-KW"/>
</dbReference>
<dbReference type="PROSITE" id="PS00518">
    <property type="entry name" value="ZF_RING_1"/>
    <property type="match status" value="1"/>
</dbReference>
<evidence type="ECO:0000313" key="8">
    <source>
        <dbReference type="EMBL" id="KAF7375942.1"/>
    </source>
</evidence>
<feature type="region of interest" description="Disordered" evidence="6">
    <location>
        <begin position="229"/>
        <end position="264"/>
    </location>
</feature>
<evidence type="ECO:0000313" key="9">
    <source>
        <dbReference type="Proteomes" id="UP000623467"/>
    </source>
</evidence>
<evidence type="ECO:0000256" key="6">
    <source>
        <dbReference type="SAM" id="MobiDB-lite"/>
    </source>
</evidence>
<dbReference type="InterPro" id="IPR001841">
    <property type="entry name" value="Znf_RING"/>
</dbReference>
<feature type="coiled-coil region" evidence="5">
    <location>
        <begin position="66"/>
        <end position="110"/>
    </location>
</feature>
<evidence type="ECO:0000256" key="2">
    <source>
        <dbReference type="ARBA" id="ARBA00022771"/>
    </source>
</evidence>
<dbReference type="SUPFAM" id="SSF57850">
    <property type="entry name" value="RING/U-box"/>
    <property type="match status" value="1"/>
</dbReference>
<evidence type="ECO:0000256" key="4">
    <source>
        <dbReference type="PROSITE-ProRule" id="PRU00175"/>
    </source>
</evidence>
<keyword evidence="3" id="KW-0862">Zinc</keyword>
<dbReference type="InterPro" id="IPR017907">
    <property type="entry name" value="Znf_RING_CS"/>
</dbReference>
<evidence type="ECO:0000256" key="1">
    <source>
        <dbReference type="ARBA" id="ARBA00022723"/>
    </source>
</evidence>
<feature type="domain" description="RING-type" evidence="7">
    <location>
        <begin position="123"/>
        <end position="167"/>
    </location>
</feature>